<keyword evidence="1" id="KW-0472">Membrane</keyword>
<comment type="function">
    <text evidence="1">Involved in the import of queuosine (Q) precursors, required for Q precursor salvage.</text>
</comment>
<feature type="transmembrane region" description="Helical" evidence="1">
    <location>
        <begin position="34"/>
        <end position="57"/>
    </location>
</feature>
<sequence length="237" mass="26997">MQFHRPAKLFFVLGSIFITFLLMAEVTGSKWIQLNVGGLAFNLTLGVIPFPITFIVTDLLNEYYGRRGVRYLTLVGMVMIVLAYFLLQIDMHIPAVGNSPVDDHSFKVVFFNTGQVIAGSVIAYLIGQLVDIQIFHLIRKRTQNRLLWLRATGSTIFSQLLDSYVVIFVAYWGQYEFQTLNQISYTNFGYKILIAIGITPLIYASHYLIERYLGEDAHRMAEHALKEGKEEIQAYPG</sequence>
<feature type="transmembrane region" description="Helical" evidence="1">
    <location>
        <begin position="147"/>
        <end position="172"/>
    </location>
</feature>
<accession>A0A4R9FLW5</accession>
<protein>
    <recommendedName>
        <fullName evidence="1">Probable queuosine precursor transporter</fullName>
        <shortName evidence="1">Q precursor transporter</shortName>
    </recommendedName>
</protein>
<dbReference type="EMBL" id="RQEP01000019">
    <property type="protein sequence ID" value="TGJ99194.1"/>
    <property type="molecule type" value="Genomic_DNA"/>
</dbReference>
<comment type="similarity">
    <text evidence="1">Belongs to the vitamin uptake transporter (VUT/ECF) (TC 2.A.88) family. Q precursor transporter subfamily.</text>
</comment>
<reference evidence="2" key="1">
    <citation type="journal article" date="2019" name="PLoS Negl. Trop. Dis.">
        <title>Revisiting the worldwide diversity of Leptospira species in the environment.</title>
        <authorList>
            <person name="Vincent A.T."/>
            <person name="Schiettekatte O."/>
            <person name="Bourhy P."/>
            <person name="Veyrier F.J."/>
            <person name="Picardeau M."/>
        </authorList>
    </citation>
    <scope>NUCLEOTIDE SEQUENCE [LARGE SCALE GENOMIC DNA]</scope>
    <source>
        <strain evidence="2">SSS9</strain>
    </source>
</reference>
<gene>
    <name evidence="2" type="ORF">EHO59_15055</name>
</gene>
<proteinExistence type="inferred from homology"/>
<keyword evidence="1" id="KW-0812">Transmembrane</keyword>
<evidence type="ECO:0000313" key="2">
    <source>
        <dbReference type="EMBL" id="TGJ99194.1"/>
    </source>
</evidence>
<dbReference type="PANTHER" id="PTHR34300">
    <property type="entry name" value="QUEUOSINE PRECURSOR TRANSPORTER-RELATED"/>
    <property type="match status" value="1"/>
</dbReference>
<dbReference type="GO" id="GO:0022857">
    <property type="term" value="F:transmembrane transporter activity"/>
    <property type="evidence" value="ECO:0007669"/>
    <property type="project" value="UniProtKB-UniRule"/>
</dbReference>
<name>A0A4R9FLW5_9LEPT</name>
<dbReference type="Proteomes" id="UP000297453">
    <property type="component" value="Unassembled WGS sequence"/>
</dbReference>
<keyword evidence="1" id="KW-0813">Transport</keyword>
<feature type="transmembrane region" description="Helical" evidence="1">
    <location>
        <begin position="192"/>
        <end position="209"/>
    </location>
</feature>
<dbReference type="HAMAP" id="MF_02088">
    <property type="entry name" value="Q_prec_transport"/>
    <property type="match status" value="1"/>
</dbReference>
<keyword evidence="1" id="KW-1003">Cell membrane</keyword>
<comment type="subcellular location">
    <subcellularLocation>
        <location evidence="1">Cell membrane</location>
        <topology evidence="1">Multi-pass membrane protein</topology>
    </subcellularLocation>
</comment>
<dbReference type="InterPro" id="IPR003744">
    <property type="entry name" value="YhhQ"/>
</dbReference>
<dbReference type="Pfam" id="PF02592">
    <property type="entry name" value="Vut_1"/>
    <property type="match status" value="1"/>
</dbReference>
<dbReference type="AlphaFoldDB" id="A0A4R9FLW5"/>
<dbReference type="GO" id="GO:0005886">
    <property type="term" value="C:plasma membrane"/>
    <property type="evidence" value="ECO:0007669"/>
    <property type="project" value="UniProtKB-SubCell"/>
</dbReference>
<feature type="transmembrane region" description="Helical" evidence="1">
    <location>
        <begin position="109"/>
        <end position="126"/>
    </location>
</feature>
<keyword evidence="3" id="KW-1185">Reference proteome</keyword>
<comment type="caution">
    <text evidence="2">The sequence shown here is derived from an EMBL/GenBank/DDBJ whole genome shotgun (WGS) entry which is preliminary data.</text>
</comment>
<evidence type="ECO:0000256" key="1">
    <source>
        <dbReference type="HAMAP-Rule" id="MF_02088"/>
    </source>
</evidence>
<evidence type="ECO:0000313" key="3">
    <source>
        <dbReference type="Proteomes" id="UP000297453"/>
    </source>
</evidence>
<dbReference type="RefSeq" id="WP_135589285.1">
    <property type="nucleotide sequence ID" value="NZ_RQEP01000019.1"/>
</dbReference>
<keyword evidence="1" id="KW-1133">Transmembrane helix</keyword>
<feature type="transmembrane region" description="Helical" evidence="1">
    <location>
        <begin position="69"/>
        <end position="89"/>
    </location>
</feature>
<dbReference type="NCBIfam" id="TIGR00697">
    <property type="entry name" value="queuosine precursor transporter"/>
    <property type="match status" value="1"/>
</dbReference>
<dbReference type="PANTHER" id="PTHR34300:SF2">
    <property type="entry name" value="QUEUOSINE PRECURSOR TRANSPORTER-RELATED"/>
    <property type="match status" value="1"/>
</dbReference>
<organism evidence="2 3">
    <name type="scientific">Leptospira semungkisensis</name>
    <dbReference type="NCBI Taxonomy" id="2484985"/>
    <lineage>
        <taxon>Bacteria</taxon>
        <taxon>Pseudomonadati</taxon>
        <taxon>Spirochaetota</taxon>
        <taxon>Spirochaetia</taxon>
        <taxon>Leptospirales</taxon>
        <taxon>Leptospiraceae</taxon>
        <taxon>Leptospira</taxon>
    </lineage>
</organism>
<dbReference type="OrthoDB" id="9805479at2"/>